<dbReference type="Proteomes" id="UP000031366">
    <property type="component" value="Unassembled WGS sequence"/>
</dbReference>
<dbReference type="AlphaFoldDB" id="A0A0C1U3N8"/>
<evidence type="ECO:0000256" key="1">
    <source>
        <dbReference type="SAM" id="SignalP"/>
    </source>
</evidence>
<accession>A0A0C1U3N8</accession>
<dbReference type="EMBL" id="AYSO01000014">
    <property type="protein sequence ID" value="KIE47429.1"/>
    <property type="molecule type" value="Genomic_DNA"/>
</dbReference>
<organism evidence="2 3">
    <name type="scientific">Clostridium argentinense CDC 2741</name>
    <dbReference type="NCBI Taxonomy" id="1418104"/>
    <lineage>
        <taxon>Bacteria</taxon>
        <taxon>Bacillati</taxon>
        <taxon>Bacillota</taxon>
        <taxon>Clostridia</taxon>
        <taxon>Eubacteriales</taxon>
        <taxon>Clostridiaceae</taxon>
        <taxon>Clostridium</taxon>
    </lineage>
</organism>
<evidence type="ECO:0000313" key="3">
    <source>
        <dbReference type="Proteomes" id="UP000031366"/>
    </source>
</evidence>
<feature type="signal peptide" evidence="1">
    <location>
        <begin position="1"/>
        <end position="25"/>
    </location>
</feature>
<dbReference type="STRING" id="29341.RSJ17_09560"/>
<sequence>MGKNTIKNIAILIMILICSSRIVYAAGSINNNLGNEELKKISKEYSQEWIRFLNIIENDNITYEDKSKAIMGLLRSCDGQGGPKIYSSKISTILAPEFPSGYDEAKLFKVLKDQSSIIKNTNPIEAAEFIKSWSSGNGEKPRRFNDDITNYLEGLFKAININFPDTKLNLIDLFHGHMVIDESYSNGDVLIIFHSKEYPSNLEKQKTDIAIKENPKLQLFDTKNGEYKKRNYIWSLHKNKIWRIDTSEDSGFCNLVKSPIYDFCPEEVMEANAAQESYLGKTICDINYFVDYKGVEIKPFVTQGAGTPQFP</sequence>
<evidence type="ECO:0008006" key="4">
    <source>
        <dbReference type="Google" id="ProtNLM"/>
    </source>
</evidence>
<name>A0A0C1U3N8_9CLOT</name>
<protein>
    <recommendedName>
        <fullName evidence="4">Lipoprotein</fullName>
    </recommendedName>
</protein>
<comment type="caution">
    <text evidence="2">The sequence shown here is derived from an EMBL/GenBank/DDBJ whole genome shotgun (WGS) entry which is preliminary data.</text>
</comment>
<feature type="chain" id="PRO_5002153389" description="Lipoprotein" evidence="1">
    <location>
        <begin position="26"/>
        <end position="311"/>
    </location>
</feature>
<reference evidence="2 3" key="1">
    <citation type="journal article" date="2015" name="Infect. Genet. Evol.">
        <title>Genomic sequences of six botulinum neurotoxin-producing strains representing three clostridial species illustrate the mobility and diversity of botulinum neurotoxin genes.</title>
        <authorList>
            <person name="Smith T.J."/>
            <person name="Hill K.K."/>
            <person name="Xie G."/>
            <person name="Foley B.T."/>
            <person name="Williamson C.H."/>
            <person name="Foster J.T."/>
            <person name="Johnson S.L."/>
            <person name="Chertkov O."/>
            <person name="Teshima H."/>
            <person name="Gibbons H.S."/>
            <person name="Johnsky L.A."/>
            <person name="Karavis M.A."/>
            <person name="Smith L.A."/>
        </authorList>
    </citation>
    <scope>NUCLEOTIDE SEQUENCE [LARGE SCALE GENOMIC DNA]</scope>
    <source>
        <strain evidence="2 3">CDC 2741</strain>
    </source>
</reference>
<proteinExistence type="predicted"/>
<evidence type="ECO:0000313" key="2">
    <source>
        <dbReference type="EMBL" id="KIE47429.1"/>
    </source>
</evidence>
<dbReference type="RefSeq" id="WP_039631675.1">
    <property type="nucleotide sequence ID" value="NZ_AYSO01000014.1"/>
</dbReference>
<gene>
    <name evidence="2" type="ORF">U732_3179</name>
</gene>
<keyword evidence="3" id="KW-1185">Reference proteome</keyword>
<dbReference type="OrthoDB" id="9910581at2"/>
<keyword evidence="1" id="KW-0732">Signal</keyword>